<accession>S9VUL9</accession>
<dbReference type="PANTHER" id="PTHR42681:SF1">
    <property type="entry name" value="MALONYL-COA-ACYL CARRIER PROTEIN TRANSACYLASE, MITOCHONDRIAL"/>
    <property type="match status" value="1"/>
</dbReference>
<feature type="domain" description="Malonyl-CoA:ACP transacylase (MAT)" evidence="5">
    <location>
        <begin position="5"/>
        <end position="313"/>
    </location>
</feature>
<dbReference type="SMART" id="SM00827">
    <property type="entry name" value="PKS_AT"/>
    <property type="match status" value="1"/>
</dbReference>
<evidence type="ECO:0000313" key="6">
    <source>
        <dbReference type="EMBL" id="EPY51488.1"/>
    </source>
</evidence>
<dbReference type="InterPro" id="IPR016036">
    <property type="entry name" value="Malonyl_transacylase_ACP-bd"/>
</dbReference>
<dbReference type="RefSeq" id="XP_013024055.1">
    <property type="nucleotide sequence ID" value="XM_013168601.1"/>
</dbReference>
<gene>
    <name evidence="6" type="ORF">SPOG_02659</name>
</gene>
<dbReference type="OMA" id="LNKTQFT"/>
<dbReference type="InterPro" id="IPR050858">
    <property type="entry name" value="Mal-CoA-ACP_Trans/PKS_FabD"/>
</dbReference>
<dbReference type="InterPro" id="IPR001227">
    <property type="entry name" value="Ac_transferase_dom_sf"/>
</dbReference>
<dbReference type="eggNOG" id="KOG2926">
    <property type="taxonomic scope" value="Eukaryota"/>
</dbReference>
<evidence type="ECO:0000256" key="4">
    <source>
        <dbReference type="ARBA" id="ARBA00048462"/>
    </source>
</evidence>
<dbReference type="AlphaFoldDB" id="S9VUL9"/>
<dbReference type="GO" id="GO:0006633">
    <property type="term" value="P:fatty acid biosynthetic process"/>
    <property type="evidence" value="ECO:0007669"/>
    <property type="project" value="TreeGrafter"/>
</dbReference>
<dbReference type="GO" id="GO:0004314">
    <property type="term" value="F:[acyl-carrier-protein] S-malonyltransferase activity"/>
    <property type="evidence" value="ECO:0007669"/>
    <property type="project" value="UniProtKB-EC"/>
</dbReference>
<keyword evidence="3" id="KW-0012">Acyltransferase</keyword>
<keyword evidence="7" id="KW-1185">Reference proteome</keyword>
<sequence length="322" mass="36280">MKAVLFPGQGVEWRRWMQPHLSNKIVEKSLIEAEEVTEIPLRKYILDAKPDHGLPKLSTFIAQPAILACTIGLFRAFFQRKSKPVLFVGHSLGEYSALVASQALPFQSALKLVMVRARAMDEACRLTQDKTSMLALTLYNRSTCAIKFQEDVIKAKMPFPLIDIANVNSSRQIVLSGNYEQLETLSTSIQSKSVNLGRVRTNWLDVAGAFHSHYMLPAMEPLEEALQKTEFLTQETETSFISPSNELRLPVVSNVTADLYPIEASKIRKLLLLQCVKPVLFWQSLSRLKSEHGITQCYPCGPGSTMQSLAKQNEMHVEEQHY</sequence>
<comment type="catalytic activity">
    <reaction evidence="4">
        <text>holo-[ACP] + malonyl-CoA = malonyl-[ACP] + CoA</text>
        <dbReference type="Rhea" id="RHEA:41792"/>
        <dbReference type="Rhea" id="RHEA-COMP:9623"/>
        <dbReference type="Rhea" id="RHEA-COMP:9685"/>
        <dbReference type="ChEBI" id="CHEBI:57287"/>
        <dbReference type="ChEBI" id="CHEBI:57384"/>
        <dbReference type="ChEBI" id="CHEBI:64479"/>
        <dbReference type="ChEBI" id="CHEBI:78449"/>
        <dbReference type="EC" id="2.3.1.39"/>
    </reaction>
</comment>
<dbReference type="EC" id="2.3.1.39" evidence="1"/>
<dbReference type="SUPFAM" id="SSF55048">
    <property type="entry name" value="Probable ACP-binding domain of malonyl-CoA ACP transacylase"/>
    <property type="match status" value="1"/>
</dbReference>
<evidence type="ECO:0000256" key="2">
    <source>
        <dbReference type="ARBA" id="ARBA00022679"/>
    </source>
</evidence>
<dbReference type="SUPFAM" id="SSF52151">
    <property type="entry name" value="FabD/lysophospholipase-like"/>
    <property type="match status" value="1"/>
</dbReference>
<evidence type="ECO:0000313" key="7">
    <source>
        <dbReference type="Proteomes" id="UP000015464"/>
    </source>
</evidence>
<dbReference type="GO" id="GO:0005739">
    <property type="term" value="C:mitochondrion"/>
    <property type="evidence" value="ECO:0007669"/>
    <property type="project" value="TreeGrafter"/>
</dbReference>
<dbReference type="HOGENOM" id="CLU_030558_0_1_1"/>
<evidence type="ECO:0000259" key="5">
    <source>
        <dbReference type="SMART" id="SM00827"/>
    </source>
</evidence>
<reference evidence="6 7" key="1">
    <citation type="journal article" date="2011" name="Science">
        <title>Comparative functional genomics of the fission yeasts.</title>
        <authorList>
            <person name="Rhind N."/>
            <person name="Chen Z."/>
            <person name="Yassour M."/>
            <person name="Thompson D.A."/>
            <person name="Haas B.J."/>
            <person name="Habib N."/>
            <person name="Wapinski I."/>
            <person name="Roy S."/>
            <person name="Lin M.F."/>
            <person name="Heiman D.I."/>
            <person name="Young S.K."/>
            <person name="Furuya K."/>
            <person name="Guo Y."/>
            <person name="Pidoux A."/>
            <person name="Chen H.M."/>
            <person name="Robbertse B."/>
            <person name="Goldberg J.M."/>
            <person name="Aoki K."/>
            <person name="Bayne E.H."/>
            <person name="Berlin A.M."/>
            <person name="Desjardins C.A."/>
            <person name="Dobbs E."/>
            <person name="Dukaj L."/>
            <person name="Fan L."/>
            <person name="FitzGerald M.G."/>
            <person name="French C."/>
            <person name="Gujja S."/>
            <person name="Hansen K."/>
            <person name="Keifenheim D."/>
            <person name="Levin J.Z."/>
            <person name="Mosher R.A."/>
            <person name="Mueller C.A."/>
            <person name="Pfiffner J."/>
            <person name="Priest M."/>
            <person name="Russ C."/>
            <person name="Smialowska A."/>
            <person name="Swoboda P."/>
            <person name="Sykes S.M."/>
            <person name="Vaughn M."/>
            <person name="Vengrova S."/>
            <person name="Yoder R."/>
            <person name="Zeng Q."/>
            <person name="Allshire R."/>
            <person name="Baulcombe D."/>
            <person name="Birren B.W."/>
            <person name="Brown W."/>
            <person name="Ekwall K."/>
            <person name="Kellis M."/>
            <person name="Leatherwood J."/>
            <person name="Levin H."/>
            <person name="Margalit H."/>
            <person name="Martienssen R."/>
            <person name="Nieduszynski C.A."/>
            <person name="Spatafora J.W."/>
            <person name="Friedman N."/>
            <person name="Dalgaard J.Z."/>
            <person name="Baumann P."/>
            <person name="Niki H."/>
            <person name="Regev A."/>
            <person name="Nusbaum C."/>
        </authorList>
    </citation>
    <scope>NUCLEOTIDE SEQUENCE [LARGE SCALE GENOMIC DNA]</scope>
    <source>
        <strain evidence="7">OY26 / ATCC MYA-4695 / CBS 11777 / NBRC 106824 / NRRL Y48691</strain>
    </source>
</reference>
<organism evidence="6 7">
    <name type="scientific">Schizosaccharomyces cryophilus (strain OY26 / ATCC MYA-4695 / CBS 11777 / NBRC 106824 / NRRL Y48691)</name>
    <name type="common">Fission yeast</name>
    <dbReference type="NCBI Taxonomy" id="653667"/>
    <lineage>
        <taxon>Eukaryota</taxon>
        <taxon>Fungi</taxon>
        <taxon>Dikarya</taxon>
        <taxon>Ascomycota</taxon>
        <taxon>Taphrinomycotina</taxon>
        <taxon>Schizosaccharomycetes</taxon>
        <taxon>Schizosaccharomycetales</taxon>
        <taxon>Schizosaccharomycetaceae</taxon>
        <taxon>Schizosaccharomyces</taxon>
    </lineage>
</organism>
<evidence type="ECO:0000256" key="3">
    <source>
        <dbReference type="ARBA" id="ARBA00023315"/>
    </source>
</evidence>
<dbReference type="OrthoDB" id="541883at2759"/>
<evidence type="ECO:0000256" key="1">
    <source>
        <dbReference type="ARBA" id="ARBA00013258"/>
    </source>
</evidence>
<dbReference type="Gene3D" id="3.40.366.10">
    <property type="entry name" value="Malonyl-Coenzyme A Acyl Carrier Protein, domain 2"/>
    <property type="match status" value="1"/>
</dbReference>
<dbReference type="EMBL" id="KE546991">
    <property type="protein sequence ID" value="EPY51488.1"/>
    <property type="molecule type" value="Genomic_DNA"/>
</dbReference>
<name>S9VUL9_SCHCR</name>
<dbReference type="InterPro" id="IPR016035">
    <property type="entry name" value="Acyl_Trfase/lysoPLipase"/>
</dbReference>
<dbReference type="PANTHER" id="PTHR42681">
    <property type="entry name" value="MALONYL-COA-ACYL CARRIER PROTEIN TRANSACYLASE, MITOCHONDRIAL"/>
    <property type="match status" value="1"/>
</dbReference>
<protein>
    <recommendedName>
        <fullName evidence="1">[acyl-carrier-protein] S-malonyltransferase</fullName>
        <ecNumber evidence="1">2.3.1.39</ecNumber>
    </recommendedName>
</protein>
<dbReference type="InterPro" id="IPR014043">
    <property type="entry name" value="Acyl_transferase_dom"/>
</dbReference>
<dbReference type="Gene3D" id="3.30.70.250">
    <property type="entry name" value="Malonyl-CoA ACP transacylase, ACP-binding"/>
    <property type="match status" value="1"/>
</dbReference>
<dbReference type="GeneID" id="25036982"/>
<dbReference type="Pfam" id="PF00698">
    <property type="entry name" value="Acyl_transf_1"/>
    <property type="match status" value="1"/>
</dbReference>
<dbReference type="Proteomes" id="UP000015464">
    <property type="component" value="Unassembled WGS sequence"/>
</dbReference>
<keyword evidence="2" id="KW-0808">Transferase</keyword>
<proteinExistence type="predicted"/>
<dbReference type="STRING" id="653667.S9VUL9"/>